<dbReference type="EMBL" id="ML992664">
    <property type="protein sequence ID" value="KAF2216121.1"/>
    <property type="molecule type" value="Genomic_DNA"/>
</dbReference>
<evidence type="ECO:0000256" key="2">
    <source>
        <dbReference type="ARBA" id="ARBA00009265"/>
    </source>
</evidence>
<dbReference type="Proteomes" id="UP000799539">
    <property type="component" value="Unassembled WGS sequence"/>
</dbReference>
<dbReference type="GO" id="GO:1902369">
    <property type="term" value="P:negative regulation of RNA catabolic process"/>
    <property type="evidence" value="ECO:0007669"/>
    <property type="project" value="TreeGrafter"/>
</dbReference>
<keyword evidence="6" id="KW-1185">Reference proteome</keyword>
<dbReference type="InterPro" id="IPR013633">
    <property type="entry name" value="NRDE-2"/>
</dbReference>
<accession>A0A6A6FRS6</accession>
<comment type="similarity">
    <text evidence="2">Belongs to the NRDE2 family.</text>
</comment>
<evidence type="ECO:0000256" key="3">
    <source>
        <dbReference type="ARBA" id="ARBA00023242"/>
    </source>
</evidence>
<keyword evidence="3" id="KW-0539">Nucleus</keyword>
<name>A0A6A6FRS6_9PEZI</name>
<feature type="compositionally biased region" description="Low complexity" evidence="4">
    <location>
        <begin position="7"/>
        <end position="23"/>
    </location>
</feature>
<dbReference type="AlphaFoldDB" id="A0A6A6FRS6"/>
<reference evidence="5" key="1">
    <citation type="journal article" date="2020" name="Stud. Mycol.">
        <title>101 Dothideomycetes genomes: a test case for predicting lifestyles and emergence of pathogens.</title>
        <authorList>
            <person name="Haridas S."/>
            <person name="Albert R."/>
            <person name="Binder M."/>
            <person name="Bloem J."/>
            <person name="Labutti K."/>
            <person name="Salamov A."/>
            <person name="Andreopoulos B."/>
            <person name="Baker S."/>
            <person name="Barry K."/>
            <person name="Bills G."/>
            <person name="Bluhm B."/>
            <person name="Cannon C."/>
            <person name="Castanera R."/>
            <person name="Culley D."/>
            <person name="Daum C."/>
            <person name="Ezra D."/>
            <person name="Gonzalez J."/>
            <person name="Henrissat B."/>
            <person name="Kuo A."/>
            <person name="Liang C."/>
            <person name="Lipzen A."/>
            <person name="Lutzoni F."/>
            <person name="Magnuson J."/>
            <person name="Mondo S."/>
            <person name="Nolan M."/>
            <person name="Ohm R."/>
            <person name="Pangilinan J."/>
            <person name="Park H.-J."/>
            <person name="Ramirez L."/>
            <person name="Alfaro M."/>
            <person name="Sun H."/>
            <person name="Tritt A."/>
            <person name="Yoshinaga Y."/>
            <person name="Zwiers L.-H."/>
            <person name="Turgeon B."/>
            <person name="Goodwin S."/>
            <person name="Spatafora J."/>
            <person name="Crous P."/>
            <person name="Grigoriev I."/>
        </authorList>
    </citation>
    <scope>NUCLEOTIDE SEQUENCE</scope>
    <source>
        <strain evidence="5">SCOH1-5</strain>
    </source>
</reference>
<evidence type="ECO:0000313" key="6">
    <source>
        <dbReference type="Proteomes" id="UP000799539"/>
    </source>
</evidence>
<dbReference type="GO" id="GO:0071013">
    <property type="term" value="C:catalytic step 2 spliceosome"/>
    <property type="evidence" value="ECO:0007669"/>
    <property type="project" value="TreeGrafter"/>
</dbReference>
<dbReference type="OrthoDB" id="297219at2759"/>
<feature type="compositionally biased region" description="Basic and acidic residues" evidence="4">
    <location>
        <begin position="26"/>
        <end position="63"/>
    </location>
</feature>
<dbReference type="PANTHER" id="PTHR13471:SF0">
    <property type="entry name" value="NUCLEAR EXOSOME REGULATOR NRDE2"/>
    <property type="match status" value="1"/>
</dbReference>
<proteinExistence type="inferred from homology"/>
<sequence>MEKSDVPKFSSFKPKPKQNPQPQGIEVRKDKSEDDQKRRDHRPEHKERRGREHRGNRDGEHRERREHREHRYHGSHGEHRHHARGSRDDSPHAEHRRRERDVEHRLKGATTSGHRETDADLRTLDGTSDRALEESDLFLIDRRGDSKNVEYGSLHRYSVPPYRRAGNGRVIGLDAGFKIDRETSTDKDVSLMNVRKRESHNAPRLLTSRHGRPKEGQYRFIAPAGVDDVAQHSGVESDYIDLRSSRKRKRDAESPAFGVDYRSIEGKAKVQPVDEDLTLESDSDIDGIDNDRDLAARKQNAVLSKQTKAKPQDVQAWQALIDQQAKLVNPGKALSTFTSSERRTLADLRMSIVREAQANISRGMPGYEKLVLAMIEQGSFIWDSSKRAQKWEEALHECPTSILLWTRYLNHVQDSSLGFGYENCKDAYLRCLSMLHQASQKATGESLQGIAAVQIYVLLRFTTFVREAGYIELSVAVWQALLEFNLRTPPDIGNTSNQADRLSAFEDTWDRECNRLGEPNALGWSSYHASETATVRQLETNNATTASSTRAHVLAGERHWSKTLCLSTTADDDAAVEDPFRYVLFSDIREVLECCDGLGDYSTLLIHAALFFLGLPSLPFSSDDTGGARHFSSWMRDAHLARTRRSSEWAVAGSHDQVRSRSMLETVDSLFDASAFEVHPSAVEFVDRLLEQLLAIHFDEALAEYLLAYRCRYFPDTAPKTAKQLLKAHPSSLRLYNAFALLQVVRSEKPDLQKALQVWSTAINMRSSLPAEEQDDAVLLWHSRLLYLAGTTSYSRALLSSLMTICESSGDARLQQLKVRRELESGFDRMLLAEKHCHAAMYADLLAWLAYLLTECSIEAGFEVYRKYERLVAEMTSSMGLEHLLQHKARFSDNHISHRRAYKPAVLRTEVDDDLRRFPSNSVLLELRSRLHTPDRLREVISVSKTADAVTDTPTEHSDMVRWTHALATELSRVGDQKSSGVTVNTIRAVFSNAISNPDSQIKHSPLLWGLWLEWEYSLAHGATTAGDEKAMKRSKQVLLDGIRHVPWHLGYVVRGMEMFASERISTDVRQREEIRQWLDVLVERGLRVRGTLEAAVE</sequence>
<dbReference type="GO" id="GO:0031048">
    <property type="term" value="P:regulatory ncRNA-mediated heterochromatin formation"/>
    <property type="evidence" value="ECO:0007669"/>
    <property type="project" value="TreeGrafter"/>
</dbReference>
<evidence type="ECO:0000256" key="4">
    <source>
        <dbReference type="SAM" id="MobiDB-lite"/>
    </source>
</evidence>
<comment type="subcellular location">
    <subcellularLocation>
        <location evidence="1">Nucleus</location>
    </subcellularLocation>
</comment>
<dbReference type="Pfam" id="PF08424">
    <property type="entry name" value="NRDE-2"/>
    <property type="match status" value="1"/>
</dbReference>
<evidence type="ECO:0008006" key="7">
    <source>
        <dbReference type="Google" id="ProtNLM"/>
    </source>
</evidence>
<dbReference type="PANTHER" id="PTHR13471">
    <property type="entry name" value="TETRATRICOPEPTIDE-LIKE HELICAL"/>
    <property type="match status" value="1"/>
</dbReference>
<organism evidence="5 6">
    <name type="scientific">Cercospora zeae-maydis SCOH1-5</name>
    <dbReference type="NCBI Taxonomy" id="717836"/>
    <lineage>
        <taxon>Eukaryota</taxon>
        <taxon>Fungi</taxon>
        <taxon>Dikarya</taxon>
        <taxon>Ascomycota</taxon>
        <taxon>Pezizomycotina</taxon>
        <taxon>Dothideomycetes</taxon>
        <taxon>Dothideomycetidae</taxon>
        <taxon>Mycosphaerellales</taxon>
        <taxon>Mycosphaerellaceae</taxon>
        <taxon>Cercospora</taxon>
    </lineage>
</organism>
<gene>
    <name evidence="5" type="ORF">CERZMDRAFT_93424</name>
</gene>
<protein>
    <recommendedName>
        <fullName evidence="7">DUF1740-domain-containing protein</fullName>
    </recommendedName>
</protein>
<feature type="region of interest" description="Disordered" evidence="4">
    <location>
        <begin position="1"/>
        <end position="118"/>
    </location>
</feature>
<evidence type="ECO:0000256" key="1">
    <source>
        <dbReference type="ARBA" id="ARBA00004123"/>
    </source>
</evidence>
<feature type="compositionally biased region" description="Basic residues" evidence="4">
    <location>
        <begin position="64"/>
        <end position="84"/>
    </location>
</feature>
<evidence type="ECO:0000313" key="5">
    <source>
        <dbReference type="EMBL" id="KAF2216121.1"/>
    </source>
</evidence>